<accession>A0A6M0SRL1</accession>
<comment type="caution">
    <text evidence="1">The sequence shown here is derived from an EMBL/GenBank/DDBJ whole genome shotgun (WGS) entry which is preliminary data.</text>
</comment>
<organism evidence="1 2">
    <name type="scientific">Clostridium botulinum</name>
    <dbReference type="NCBI Taxonomy" id="1491"/>
    <lineage>
        <taxon>Bacteria</taxon>
        <taxon>Bacillati</taxon>
        <taxon>Bacillota</taxon>
        <taxon>Clostridia</taxon>
        <taxon>Eubacteriales</taxon>
        <taxon>Clostridiaceae</taxon>
        <taxon>Clostridium</taxon>
    </lineage>
</organism>
<dbReference type="EMBL" id="SGKU01000027">
    <property type="protein sequence ID" value="NFA43006.1"/>
    <property type="molecule type" value="Genomic_DNA"/>
</dbReference>
<name>A0A6M0SRL1_CLOBO</name>
<sequence length="220" mass="25459">MELNNIDLLSLQTSYLQQDLFVKALCKAIEPYLKILDEKTKLTYIYGRIEELDEETIDSLAWQFHVDFYDYTLSLETKKELVKNSIRLHKIKGTPVAVEEAATTVFGRTRLKEWFEYGGEPYYFSLDIDITDRGASPSELKKLDTLINAYKNKRSWTDILNIYLSVKGKSYIGITTMQGEAMTVYPWSPKDIESKGKINISLLEINGVEEITTYPRKEKI</sequence>
<protein>
    <submittedName>
        <fullName evidence="1">Phage tail protein I</fullName>
    </submittedName>
</protein>
<dbReference type="Proteomes" id="UP000472355">
    <property type="component" value="Unassembled WGS sequence"/>
</dbReference>
<dbReference type="Pfam" id="PF09684">
    <property type="entry name" value="Tail_P2_I"/>
    <property type="match status" value="1"/>
</dbReference>
<evidence type="ECO:0000313" key="2">
    <source>
        <dbReference type="Proteomes" id="UP000472355"/>
    </source>
</evidence>
<evidence type="ECO:0000313" key="1">
    <source>
        <dbReference type="EMBL" id="NFA43006.1"/>
    </source>
</evidence>
<proteinExistence type="predicted"/>
<dbReference type="InterPro" id="IPR006521">
    <property type="entry name" value="Tail_protein_I"/>
</dbReference>
<dbReference type="NCBIfam" id="TIGR01634">
    <property type="entry name" value="tail_P2_I"/>
    <property type="match status" value="1"/>
</dbReference>
<dbReference type="AlphaFoldDB" id="A0A6M0SRL1"/>
<gene>
    <name evidence="1" type="ORF">EXM65_10555</name>
</gene>
<reference evidence="1 2" key="1">
    <citation type="submission" date="2019-02" db="EMBL/GenBank/DDBJ databases">
        <title>Genome sequencing of Clostridium botulinum clinical isolates.</title>
        <authorList>
            <person name="Brunt J."/>
            <person name="Van Vliet A.H.M."/>
            <person name="Stringer S.C."/>
            <person name="Grant K.A."/>
            <person name="Carter A.C."/>
            <person name="Peck M.W."/>
        </authorList>
    </citation>
    <scope>NUCLEOTIDE SEQUENCE [LARGE SCALE GENOMIC DNA]</scope>
    <source>
        <strain evidence="1 2">H113700579</strain>
    </source>
</reference>